<evidence type="ECO:0000313" key="5">
    <source>
        <dbReference type="EMBL" id="AUN99540.1"/>
    </source>
</evidence>
<dbReference type="GO" id="GO:0000976">
    <property type="term" value="F:transcription cis-regulatory region binding"/>
    <property type="evidence" value="ECO:0007669"/>
    <property type="project" value="TreeGrafter"/>
</dbReference>
<evidence type="ECO:0000256" key="3">
    <source>
        <dbReference type="ARBA" id="ARBA00023125"/>
    </source>
</evidence>
<dbReference type="Gene3D" id="3.40.190.290">
    <property type="match status" value="1"/>
</dbReference>
<dbReference type="EMBL" id="CP025704">
    <property type="protein sequence ID" value="AUN99540.1"/>
    <property type="molecule type" value="Genomic_DNA"/>
</dbReference>
<sequence length="292" mass="32155">MSDPNIYHLRYFLDAANLGSVAAAAKKNHVSQSAVSQAIRKLEESMDCSLIGHSKNQFKLTSEGLVALESIKQILDSVTNMKAKLAGAKDEAEGPLTFATLRSLALVLLPEAMSTLQKNYPKIQPVLKIGHTKNILEQVIAGEIEVGLVVDNRAISGVHKHVLHEGTFRCVVGSAFAENIKNMGFLVTEEKPGVNELKRTYKERYKKSQAKIAMVVESWEVIARFASAGLGIGMIPDFVAASVPDLKLIEVHHDLAQKIRYKIVLITKKSLSPNAKVLAHELNRETEKLFHK</sequence>
<dbReference type="OrthoDB" id="9785745at2"/>
<dbReference type="Pfam" id="PF00126">
    <property type="entry name" value="HTH_1"/>
    <property type="match status" value="1"/>
</dbReference>
<dbReference type="GO" id="GO:0003700">
    <property type="term" value="F:DNA-binding transcription factor activity"/>
    <property type="evidence" value="ECO:0007669"/>
    <property type="project" value="InterPro"/>
</dbReference>
<dbReference type="RefSeq" id="WP_102244831.1">
    <property type="nucleotide sequence ID" value="NZ_CP025704.1"/>
</dbReference>
<keyword evidence="6" id="KW-1185">Reference proteome</keyword>
<dbReference type="PANTHER" id="PTHR30126">
    <property type="entry name" value="HTH-TYPE TRANSCRIPTIONAL REGULATOR"/>
    <property type="match status" value="1"/>
</dbReference>
<name>A0A2K9NVL4_BACTC</name>
<dbReference type="InterPro" id="IPR036388">
    <property type="entry name" value="WH-like_DNA-bd_sf"/>
</dbReference>
<proteinExistence type="inferred from homology"/>
<dbReference type="SUPFAM" id="SSF46785">
    <property type="entry name" value="Winged helix' DNA-binding domain"/>
    <property type="match status" value="1"/>
</dbReference>
<organism evidence="5 6">
    <name type="scientific">Bacteriovorax stolpii</name>
    <name type="common">Bdellovibrio stolpii</name>
    <dbReference type="NCBI Taxonomy" id="960"/>
    <lineage>
        <taxon>Bacteria</taxon>
        <taxon>Pseudomonadati</taxon>
        <taxon>Bdellovibrionota</taxon>
        <taxon>Bacteriovoracia</taxon>
        <taxon>Bacteriovoracales</taxon>
        <taxon>Bacteriovoracaceae</taxon>
        <taxon>Bacteriovorax</taxon>
    </lineage>
</organism>
<dbReference type="SUPFAM" id="SSF53850">
    <property type="entry name" value="Periplasmic binding protein-like II"/>
    <property type="match status" value="1"/>
</dbReference>
<dbReference type="Pfam" id="PF03466">
    <property type="entry name" value="LysR_substrate"/>
    <property type="match status" value="1"/>
</dbReference>
<keyword evidence="2" id="KW-0805">Transcription regulation</keyword>
<evidence type="ECO:0000313" key="6">
    <source>
        <dbReference type="Proteomes" id="UP000235584"/>
    </source>
</evidence>
<dbReference type="InterPro" id="IPR036390">
    <property type="entry name" value="WH_DNA-bd_sf"/>
</dbReference>
<dbReference type="AlphaFoldDB" id="A0A2K9NVL4"/>
<dbReference type="PROSITE" id="PS50931">
    <property type="entry name" value="HTH_LYSR"/>
    <property type="match status" value="1"/>
</dbReference>
<evidence type="ECO:0000256" key="1">
    <source>
        <dbReference type="ARBA" id="ARBA00009437"/>
    </source>
</evidence>
<dbReference type="KEGG" id="bsto:C0V70_15795"/>
<protein>
    <submittedName>
        <fullName evidence="5">LysR family transcriptional regulator</fullName>
    </submittedName>
</protein>
<dbReference type="InterPro" id="IPR000847">
    <property type="entry name" value="LysR_HTH_N"/>
</dbReference>
<dbReference type="Proteomes" id="UP000235584">
    <property type="component" value="Chromosome"/>
</dbReference>
<dbReference type="CDD" id="cd05466">
    <property type="entry name" value="PBP2_LTTR_substrate"/>
    <property type="match status" value="1"/>
</dbReference>
<dbReference type="Gene3D" id="1.10.10.10">
    <property type="entry name" value="Winged helix-like DNA-binding domain superfamily/Winged helix DNA-binding domain"/>
    <property type="match status" value="1"/>
</dbReference>
<accession>A0A2K9NVL4</accession>
<keyword evidence="3" id="KW-0238">DNA-binding</keyword>
<dbReference type="InterPro" id="IPR005119">
    <property type="entry name" value="LysR_subst-bd"/>
</dbReference>
<dbReference type="PANTHER" id="PTHR30126:SF40">
    <property type="entry name" value="HTH-TYPE TRANSCRIPTIONAL REGULATOR GLTR"/>
    <property type="match status" value="1"/>
</dbReference>
<gene>
    <name evidence="5" type="ORF">C0V70_15795</name>
</gene>
<evidence type="ECO:0000256" key="2">
    <source>
        <dbReference type="ARBA" id="ARBA00023015"/>
    </source>
</evidence>
<comment type="similarity">
    <text evidence="1">Belongs to the LysR transcriptional regulatory family.</text>
</comment>
<evidence type="ECO:0000256" key="4">
    <source>
        <dbReference type="ARBA" id="ARBA00023163"/>
    </source>
</evidence>
<reference evidence="5 6" key="1">
    <citation type="submission" date="2018-01" db="EMBL/GenBank/DDBJ databases">
        <title>Complete genome sequence of Bacteriovorax stolpii DSM12778.</title>
        <authorList>
            <person name="Tang B."/>
            <person name="Chang J."/>
        </authorList>
    </citation>
    <scope>NUCLEOTIDE SEQUENCE [LARGE SCALE GENOMIC DNA]</scope>
    <source>
        <strain evidence="5 6">DSM 12778</strain>
    </source>
</reference>
<keyword evidence="4" id="KW-0804">Transcription</keyword>